<dbReference type="RefSeq" id="WP_183613929.1">
    <property type="nucleotide sequence ID" value="NZ_JACICY010000006.1"/>
</dbReference>
<comment type="similarity">
    <text evidence="4">Belongs to the Maf family. YhdE subfamily.</text>
</comment>
<dbReference type="GO" id="GO:0009117">
    <property type="term" value="P:nucleotide metabolic process"/>
    <property type="evidence" value="ECO:0007669"/>
    <property type="project" value="UniProtKB-KW"/>
</dbReference>
<evidence type="ECO:0000256" key="2">
    <source>
        <dbReference type="ARBA" id="ARBA00022801"/>
    </source>
</evidence>
<dbReference type="EC" id="3.6.1.9" evidence="4"/>
<sequence length="210" mass="22056">MPDVAASPLPLPLGHATPTAPELVLASASPRRLELLARIGVTPSRVLATDIDETPLKGERARDHAVRLAAEKARAAAVLAPGAVILAGDTVVGAGARILPKAEDEATARDCLALLSGRRHRVYSAVALITPDGKLREAVSETILRFKRLCDEEMDAYISGGEWHGKAGGYAIQGSAEGFCVWLSGSHSGVVGLPLFETRRLMIAGGINVR</sequence>
<keyword evidence="4" id="KW-0963">Cytoplasm</keyword>
<dbReference type="HAMAP" id="MF_00528">
    <property type="entry name" value="Maf"/>
    <property type="match status" value="1"/>
</dbReference>
<dbReference type="CDD" id="cd00555">
    <property type="entry name" value="Maf"/>
    <property type="match status" value="1"/>
</dbReference>
<dbReference type="PANTHER" id="PTHR43213:SF5">
    <property type="entry name" value="BIFUNCTIONAL DTTP_UTP PYROPHOSPHATASE_METHYLTRANSFERASE PROTEIN-RELATED"/>
    <property type="match status" value="1"/>
</dbReference>
<feature type="site" description="Important for substrate specificity" evidence="4">
    <location>
        <position position="90"/>
    </location>
</feature>
<keyword evidence="2 4" id="KW-0378">Hydrolase</keyword>
<dbReference type="GO" id="GO:0005737">
    <property type="term" value="C:cytoplasm"/>
    <property type="evidence" value="ECO:0007669"/>
    <property type="project" value="UniProtKB-SubCell"/>
</dbReference>
<feature type="active site" description="Proton acceptor" evidence="4">
    <location>
        <position position="89"/>
    </location>
</feature>
<dbReference type="EMBL" id="JACICY010000006">
    <property type="protein sequence ID" value="MBB3861428.1"/>
    <property type="molecule type" value="Genomic_DNA"/>
</dbReference>
<evidence type="ECO:0000313" key="5">
    <source>
        <dbReference type="EMBL" id="MBB3861428.1"/>
    </source>
</evidence>
<comment type="subcellular location">
    <subcellularLocation>
        <location evidence="4">Cytoplasm</location>
    </subcellularLocation>
</comment>
<dbReference type="GO" id="GO:0047429">
    <property type="term" value="F:nucleoside triphosphate diphosphatase activity"/>
    <property type="evidence" value="ECO:0007669"/>
    <property type="project" value="UniProtKB-EC"/>
</dbReference>
<protein>
    <recommendedName>
        <fullName evidence="4">dTTP/UTP pyrophosphatase</fullName>
        <shortName evidence="4">dTTPase/UTPase</shortName>
        <ecNumber evidence="4">3.6.1.9</ecNumber>
    </recommendedName>
    <alternativeName>
        <fullName evidence="4">Nucleoside triphosphate pyrophosphatase</fullName>
    </alternativeName>
    <alternativeName>
        <fullName evidence="4">Nucleotide pyrophosphatase</fullName>
        <shortName evidence="4">Nucleotide PPase</shortName>
    </alternativeName>
</protein>
<dbReference type="AlphaFoldDB" id="A0A7W5ZWV9"/>
<keyword evidence="6" id="KW-1185">Reference proteome</keyword>
<evidence type="ECO:0000256" key="4">
    <source>
        <dbReference type="HAMAP-Rule" id="MF_00528"/>
    </source>
</evidence>
<dbReference type="Pfam" id="PF02545">
    <property type="entry name" value="Maf"/>
    <property type="match status" value="1"/>
</dbReference>
<evidence type="ECO:0000256" key="1">
    <source>
        <dbReference type="ARBA" id="ARBA00001968"/>
    </source>
</evidence>
<evidence type="ECO:0000256" key="3">
    <source>
        <dbReference type="ARBA" id="ARBA00023080"/>
    </source>
</evidence>
<feature type="site" description="Important for substrate specificity" evidence="4">
    <location>
        <position position="173"/>
    </location>
</feature>
<dbReference type="PIRSF" id="PIRSF006305">
    <property type="entry name" value="Maf"/>
    <property type="match status" value="1"/>
</dbReference>
<dbReference type="SUPFAM" id="SSF52972">
    <property type="entry name" value="ITPase-like"/>
    <property type="match status" value="1"/>
</dbReference>
<accession>A0A7W5ZWV9</accession>
<keyword evidence="3 4" id="KW-0546">Nucleotide metabolism</keyword>
<organism evidence="5 6">
    <name type="scientific">Novosphingobium hassiacum</name>
    <dbReference type="NCBI Taxonomy" id="173676"/>
    <lineage>
        <taxon>Bacteria</taxon>
        <taxon>Pseudomonadati</taxon>
        <taxon>Pseudomonadota</taxon>
        <taxon>Alphaproteobacteria</taxon>
        <taxon>Sphingomonadales</taxon>
        <taxon>Sphingomonadaceae</taxon>
        <taxon>Novosphingobium</taxon>
    </lineage>
</organism>
<name>A0A7W5ZWV9_9SPHN</name>
<evidence type="ECO:0000313" key="6">
    <source>
        <dbReference type="Proteomes" id="UP000562395"/>
    </source>
</evidence>
<dbReference type="InterPro" id="IPR003697">
    <property type="entry name" value="Maf-like"/>
</dbReference>
<gene>
    <name evidence="5" type="ORF">GGQ88_002712</name>
</gene>
<reference evidence="5 6" key="1">
    <citation type="submission" date="2020-08" db="EMBL/GenBank/DDBJ databases">
        <title>Genomic Encyclopedia of Type Strains, Phase IV (KMG-IV): sequencing the most valuable type-strain genomes for metagenomic binning, comparative biology and taxonomic classification.</title>
        <authorList>
            <person name="Goeker M."/>
        </authorList>
    </citation>
    <scope>NUCLEOTIDE SEQUENCE [LARGE SCALE GENOMIC DNA]</scope>
    <source>
        <strain evidence="5 6">DSM 14552</strain>
    </source>
</reference>
<proteinExistence type="inferred from homology"/>
<dbReference type="Proteomes" id="UP000562395">
    <property type="component" value="Unassembled WGS sequence"/>
</dbReference>
<dbReference type="InterPro" id="IPR029001">
    <property type="entry name" value="ITPase-like_fam"/>
</dbReference>
<feature type="site" description="Important for substrate specificity" evidence="4">
    <location>
        <position position="31"/>
    </location>
</feature>
<comment type="catalytic activity">
    <reaction evidence="4">
        <text>dTTP + H2O = dTMP + diphosphate + H(+)</text>
        <dbReference type="Rhea" id="RHEA:28534"/>
        <dbReference type="ChEBI" id="CHEBI:15377"/>
        <dbReference type="ChEBI" id="CHEBI:15378"/>
        <dbReference type="ChEBI" id="CHEBI:33019"/>
        <dbReference type="ChEBI" id="CHEBI:37568"/>
        <dbReference type="ChEBI" id="CHEBI:63528"/>
        <dbReference type="EC" id="3.6.1.9"/>
    </reaction>
</comment>
<comment type="cofactor">
    <cofactor evidence="1 4">
        <name>a divalent metal cation</name>
        <dbReference type="ChEBI" id="CHEBI:60240"/>
    </cofactor>
</comment>
<comment type="caution">
    <text evidence="5">The sequence shown here is derived from an EMBL/GenBank/DDBJ whole genome shotgun (WGS) entry which is preliminary data.</text>
</comment>
<dbReference type="PANTHER" id="PTHR43213">
    <property type="entry name" value="BIFUNCTIONAL DTTP/UTP PYROPHOSPHATASE/METHYLTRANSFERASE PROTEIN-RELATED"/>
    <property type="match status" value="1"/>
</dbReference>
<comment type="function">
    <text evidence="4">Nucleoside triphosphate pyrophosphatase that hydrolyzes dTTP and UTP. May have a dual role in cell division arrest and in preventing the incorporation of modified nucleotides into cellular nucleic acids.</text>
</comment>
<comment type="catalytic activity">
    <reaction evidence="4">
        <text>UTP + H2O = UMP + diphosphate + H(+)</text>
        <dbReference type="Rhea" id="RHEA:29395"/>
        <dbReference type="ChEBI" id="CHEBI:15377"/>
        <dbReference type="ChEBI" id="CHEBI:15378"/>
        <dbReference type="ChEBI" id="CHEBI:33019"/>
        <dbReference type="ChEBI" id="CHEBI:46398"/>
        <dbReference type="ChEBI" id="CHEBI:57865"/>
        <dbReference type="EC" id="3.6.1.9"/>
    </reaction>
</comment>
<dbReference type="Gene3D" id="3.90.950.10">
    <property type="match status" value="1"/>
</dbReference>
<comment type="caution">
    <text evidence="4">Lacks conserved residue(s) required for the propagation of feature annotation.</text>
</comment>
<dbReference type="NCBIfam" id="TIGR00172">
    <property type="entry name" value="maf"/>
    <property type="match status" value="1"/>
</dbReference>